<feature type="coiled-coil region" evidence="1">
    <location>
        <begin position="79"/>
        <end position="113"/>
    </location>
</feature>
<reference evidence="2" key="1">
    <citation type="submission" date="2022-07" db="EMBL/GenBank/DDBJ databases">
        <authorList>
            <person name="Trinca V."/>
            <person name="Uliana J.V.C."/>
            <person name="Torres T.T."/>
            <person name="Ward R.J."/>
            <person name="Monesi N."/>
        </authorList>
    </citation>
    <scope>NUCLEOTIDE SEQUENCE</scope>
    <source>
        <strain evidence="2">HSMRA1968</strain>
        <tissue evidence="2">Whole embryos</tissue>
    </source>
</reference>
<proteinExistence type="predicted"/>
<dbReference type="EMBL" id="WJQU01000002">
    <property type="protein sequence ID" value="KAJ6642407.1"/>
    <property type="molecule type" value="Genomic_DNA"/>
</dbReference>
<dbReference type="AlphaFoldDB" id="A0A9Q0N3I1"/>
<protein>
    <submittedName>
        <fullName evidence="2">Uncharacterized protein</fullName>
    </submittedName>
</protein>
<evidence type="ECO:0000256" key="1">
    <source>
        <dbReference type="SAM" id="Coils"/>
    </source>
</evidence>
<sequence length="116" mass="13360">MRENQIFHMPVDEIAPVYKFDRKFRIIPSREEWNSGSVKIPTEFIIFFTDGSRCYDSSGAGVHSLLIDQNLSIPLGKYATVFQSEVEVLEARIAELEEALGRLHERVDKATFRVQK</sequence>
<keyword evidence="1" id="KW-0175">Coiled coil</keyword>
<evidence type="ECO:0000313" key="2">
    <source>
        <dbReference type="EMBL" id="KAJ6642407.1"/>
    </source>
</evidence>
<dbReference type="OrthoDB" id="7791317at2759"/>
<evidence type="ECO:0000313" key="3">
    <source>
        <dbReference type="Proteomes" id="UP001151699"/>
    </source>
</evidence>
<dbReference type="Proteomes" id="UP001151699">
    <property type="component" value="Chromosome B"/>
</dbReference>
<gene>
    <name evidence="2" type="ORF">Bhyg_07355</name>
</gene>
<organism evidence="2 3">
    <name type="scientific">Pseudolycoriella hygida</name>
    <dbReference type="NCBI Taxonomy" id="35572"/>
    <lineage>
        <taxon>Eukaryota</taxon>
        <taxon>Metazoa</taxon>
        <taxon>Ecdysozoa</taxon>
        <taxon>Arthropoda</taxon>
        <taxon>Hexapoda</taxon>
        <taxon>Insecta</taxon>
        <taxon>Pterygota</taxon>
        <taxon>Neoptera</taxon>
        <taxon>Endopterygota</taxon>
        <taxon>Diptera</taxon>
        <taxon>Nematocera</taxon>
        <taxon>Sciaroidea</taxon>
        <taxon>Sciaridae</taxon>
        <taxon>Pseudolycoriella</taxon>
    </lineage>
</organism>
<keyword evidence="3" id="KW-1185">Reference proteome</keyword>
<accession>A0A9Q0N3I1</accession>
<comment type="caution">
    <text evidence="2">The sequence shown here is derived from an EMBL/GenBank/DDBJ whole genome shotgun (WGS) entry which is preliminary data.</text>
</comment>
<name>A0A9Q0N3I1_9DIPT</name>